<dbReference type="OrthoDB" id="3561681at2759"/>
<keyword evidence="1" id="KW-1133">Transmembrane helix</keyword>
<protein>
    <submittedName>
        <fullName evidence="2">Uncharacterized protein</fullName>
    </submittedName>
</protein>
<gene>
    <name evidence="2" type="ORF">BKA59DRAFT_472015</name>
</gene>
<dbReference type="Gene3D" id="1.20.58.340">
    <property type="entry name" value="Magnesium transport protein CorA, transmembrane region"/>
    <property type="match status" value="1"/>
</dbReference>
<keyword evidence="3" id="KW-1185">Reference proteome</keyword>
<keyword evidence="1" id="KW-0472">Membrane</keyword>
<feature type="transmembrane region" description="Helical" evidence="1">
    <location>
        <begin position="502"/>
        <end position="523"/>
    </location>
</feature>
<dbReference type="EMBL" id="JAGPXF010000003">
    <property type="protein sequence ID" value="KAH7251374.1"/>
    <property type="molecule type" value="Genomic_DNA"/>
</dbReference>
<comment type="caution">
    <text evidence="2">The sequence shown here is derived from an EMBL/GenBank/DDBJ whole genome shotgun (WGS) entry which is preliminary data.</text>
</comment>
<sequence>MDWANDNAICCENKQTNVFKYEERSASIVRVFLDGRKLQVWTMEDRLDWEHWFKTDYPALDESNSGLILILARRPGERNLEPITRANSEERFEGNFEVMEKVQHTTLPARQGSGGQRSLRNLPFSEQTFRDIARSFYIHESIARVVNRANIPDFSAMHLEMGEQDGLGFPAYVCNSRTSNAWEGDLAISTTYFPHSNLTFAIMFGCTLSVEVEVLSRLAKITYESCHPLLMPSILAELERKRQLPIIEEQLDNIQAQVLQLDDDLKSEQILLEKEKIELREARRAAWLDMMYYRDQLRSWCTCLESLYKHANQLNRTMFSEFRTKSRHNCDQTDDDIEFDDISDSTSELSLSPQLRESFSESLSWTHAQCEQRDRPQEEQATSPVLERIIYEQLVPQSVVKAQMRRTGTKIQDRLREIIKDYHEKIRECNTGVEGMIMAAQYAQGETSVEIALATGQDSRHMRSIALVTMLFLPGTFFASIFSMGFFEFSGSNGSVVVSQYFWIYVILSAGFTALTVGFWWYVGVYRYSQHRHVTSETGKKLSFKIRQLQSVFGHKME</sequence>
<organism evidence="2 3">
    <name type="scientific">Fusarium tricinctum</name>
    <dbReference type="NCBI Taxonomy" id="61284"/>
    <lineage>
        <taxon>Eukaryota</taxon>
        <taxon>Fungi</taxon>
        <taxon>Dikarya</taxon>
        <taxon>Ascomycota</taxon>
        <taxon>Pezizomycotina</taxon>
        <taxon>Sordariomycetes</taxon>
        <taxon>Hypocreomycetidae</taxon>
        <taxon>Hypocreales</taxon>
        <taxon>Nectriaceae</taxon>
        <taxon>Fusarium</taxon>
        <taxon>Fusarium tricinctum species complex</taxon>
    </lineage>
</organism>
<evidence type="ECO:0000313" key="3">
    <source>
        <dbReference type="Proteomes" id="UP000813427"/>
    </source>
</evidence>
<reference evidence="2" key="1">
    <citation type="journal article" date="2021" name="Nat. Commun.">
        <title>Genetic determinants of endophytism in the Arabidopsis root mycobiome.</title>
        <authorList>
            <person name="Mesny F."/>
            <person name="Miyauchi S."/>
            <person name="Thiergart T."/>
            <person name="Pickel B."/>
            <person name="Atanasova L."/>
            <person name="Karlsson M."/>
            <person name="Huettel B."/>
            <person name="Barry K.W."/>
            <person name="Haridas S."/>
            <person name="Chen C."/>
            <person name="Bauer D."/>
            <person name="Andreopoulos W."/>
            <person name="Pangilinan J."/>
            <person name="LaButti K."/>
            <person name="Riley R."/>
            <person name="Lipzen A."/>
            <person name="Clum A."/>
            <person name="Drula E."/>
            <person name="Henrissat B."/>
            <person name="Kohler A."/>
            <person name="Grigoriev I.V."/>
            <person name="Martin F.M."/>
            <person name="Hacquard S."/>
        </authorList>
    </citation>
    <scope>NUCLEOTIDE SEQUENCE</scope>
    <source>
        <strain evidence="2">MPI-SDFR-AT-0068</strain>
    </source>
</reference>
<name>A0A8K0S3T6_9HYPO</name>
<evidence type="ECO:0000256" key="1">
    <source>
        <dbReference type="SAM" id="Phobius"/>
    </source>
</evidence>
<proteinExistence type="predicted"/>
<keyword evidence="1" id="KW-0812">Transmembrane</keyword>
<accession>A0A8K0S3T6</accession>
<evidence type="ECO:0000313" key="2">
    <source>
        <dbReference type="EMBL" id="KAH7251374.1"/>
    </source>
</evidence>
<dbReference type="AlphaFoldDB" id="A0A8K0S3T6"/>
<feature type="transmembrane region" description="Helical" evidence="1">
    <location>
        <begin position="465"/>
        <end position="487"/>
    </location>
</feature>
<dbReference type="Proteomes" id="UP000813427">
    <property type="component" value="Unassembled WGS sequence"/>
</dbReference>